<dbReference type="CDD" id="cd23509">
    <property type="entry name" value="Gnk2-like"/>
    <property type="match status" value="1"/>
</dbReference>
<dbReference type="InterPro" id="IPR055298">
    <property type="entry name" value="AtLOH3-like"/>
</dbReference>
<dbReference type="InterPro" id="IPR038408">
    <property type="entry name" value="GNK2_sf"/>
</dbReference>
<keyword evidence="7" id="KW-1185">Reference proteome</keyword>
<dbReference type="Pfam" id="PF14291">
    <property type="entry name" value="DUF4371"/>
    <property type="match status" value="1"/>
</dbReference>
<evidence type="ECO:0000256" key="2">
    <source>
        <dbReference type="ARBA" id="ARBA00022737"/>
    </source>
</evidence>
<protein>
    <recommendedName>
        <fullName evidence="5">Gnk2-homologous domain-containing protein</fullName>
    </recommendedName>
</protein>
<dbReference type="InterPro" id="IPR012337">
    <property type="entry name" value="RNaseH-like_sf"/>
</dbReference>
<keyword evidence="1" id="KW-0732">Signal</keyword>
<evidence type="ECO:0000256" key="4">
    <source>
        <dbReference type="SAM" id="Phobius"/>
    </source>
</evidence>
<comment type="caution">
    <text evidence="6">The sequence shown here is derived from an EMBL/GenBank/DDBJ whole genome shotgun (WGS) entry which is preliminary data.</text>
</comment>
<proteinExistence type="predicted"/>
<feature type="coiled-coil region" evidence="3">
    <location>
        <begin position="724"/>
        <end position="751"/>
    </location>
</feature>
<evidence type="ECO:0000256" key="1">
    <source>
        <dbReference type="ARBA" id="ARBA00022729"/>
    </source>
</evidence>
<dbReference type="PROSITE" id="PS51473">
    <property type="entry name" value="GNK2"/>
    <property type="match status" value="1"/>
</dbReference>
<dbReference type="InterPro" id="IPR008906">
    <property type="entry name" value="HATC_C_dom"/>
</dbReference>
<evidence type="ECO:0000313" key="7">
    <source>
        <dbReference type="Proteomes" id="UP001632038"/>
    </source>
</evidence>
<organism evidence="6 7">
    <name type="scientific">Castilleja foliolosa</name>
    <dbReference type="NCBI Taxonomy" id="1961234"/>
    <lineage>
        <taxon>Eukaryota</taxon>
        <taxon>Viridiplantae</taxon>
        <taxon>Streptophyta</taxon>
        <taxon>Embryophyta</taxon>
        <taxon>Tracheophyta</taxon>
        <taxon>Spermatophyta</taxon>
        <taxon>Magnoliopsida</taxon>
        <taxon>eudicotyledons</taxon>
        <taxon>Gunneridae</taxon>
        <taxon>Pentapetalae</taxon>
        <taxon>asterids</taxon>
        <taxon>lamiids</taxon>
        <taxon>Lamiales</taxon>
        <taxon>Orobanchaceae</taxon>
        <taxon>Pedicularideae</taxon>
        <taxon>Castillejinae</taxon>
        <taxon>Castilleja</taxon>
    </lineage>
</organism>
<reference evidence="7" key="1">
    <citation type="journal article" date="2024" name="IScience">
        <title>Strigolactones Initiate the Formation of Haustorium-like Structures in Castilleja.</title>
        <authorList>
            <person name="Buerger M."/>
            <person name="Peterson D."/>
            <person name="Chory J."/>
        </authorList>
    </citation>
    <scope>NUCLEOTIDE SEQUENCE [LARGE SCALE GENOMIC DNA]</scope>
</reference>
<dbReference type="InterPro" id="IPR002902">
    <property type="entry name" value="GNK2"/>
</dbReference>
<sequence length="986" mass="113190">MSYNNYLISILIIIITLYDLLNIPIAFSIKPDTELGHKCLSYSDKTFNSIYNQTRETVVEHLINNTLLSPRGRYSMAIKMGDDDDCVYGHALCRGDVSDDECNKCVNISSNTLINTHCPDSRSAVIWDVSCMVKYSDVFFFTKIDTSDNNITMHDPTDSYWGSQAVDDYLKTLIEVAFKSPIMFAKGSIKEYDLGMLTYLHGVVQCTGKRGSIGSSSVPQNLNVEENNTLEINQDEILSDPGLRRPITSFDVNIRDQIRREYICRGPCQPIGHNYPKKKMGEDNRSFRDVWFEGRPWLEYSIAKDAAFCFYCYLFGKSNMDDSFVKSGFVNWRRATVKFADHVGNVSSWHNRARELFDNFQNQRQSVTRAFTTGKEVMDDQYRKRLTASLQVVRFLLRQGLPFRGDDEGSTSLNQGNFLELLDWLSANNEEVAKVVRTNAPGNAQMISPNIQKQLTNACAIETTISILSDLGDRPFSVMVDESRDCSVKEQMAINIRFVDRRGYIIERFLAIVHVRETTSACLKEALDLIFSIHGLSISRLRGQGYDGASNMRGEFNGLKTLVLRENSSAHYIHCFAHQLQLVVISVCQVNRWIDDFFAYTSMIVNACGSSCKRSDILRQAEHDRLVGLLESMEISSGTGLNQATSLCRPCDTRWGTHYTTICRLMDMWVSVLIVLQTIFDDGVVNARATSHSLIEKMETYDFVFIMILMRKLLGMTHALSNILQAKDQNIENAIHQMRIVKENLQELRDSGWDILCIEVNAFCEKNSIPIIDMEAGRRRGSRQLRGSETVTNYHFFRVEIFYEVVDMLSQEMNNRFPEKSTELLSCISCLSPRLSFISFDVEKLIHLAHQYPDDFTLTELSFIRQELQTYVQDLQKDVRFKDLDNLGDLGRKMVETMKHKVFPLAYRLIELALVLPVATTSVERVFSAMKILKTRLRNKMRDEWMNDCLVVYIEKEIFMTIDDEQILQRFQNMDNRRCQLSRLSS</sequence>
<dbReference type="AlphaFoldDB" id="A0ABD3BCY2"/>
<feature type="domain" description="Gnk2-homologous" evidence="5">
    <location>
        <begin position="33"/>
        <end position="140"/>
    </location>
</feature>
<evidence type="ECO:0000313" key="6">
    <source>
        <dbReference type="EMBL" id="KAL3615240.1"/>
    </source>
</evidence>
<keyword evidence="4" id="KW-0472">Membrane</keyword>
<dbReference type="Gene3D" id="3.30.430.20">
    <property type="entry name" value="Gnk2 domain, C-X8-C-X2-C motif"/>
    <property type="match status" value="1"/>
</dbReference>
<keyword evidence="4" id="KW-1133">Transmembrane helix</keyword>
<evidence type="ECO:0000256" key="3">
    <source>
        <dbReference type="SAM" id="Coils"/>
    </source>
</evidence>
<dbReference type="SUPFAM" id="SSF53098">
    <property type="entry name" value="Ribonuclease H-like"/>
    <property type="match status" value="1"/>
</dbReference>
<dbReference type="Pfam" id="PF01657">
    <property type="entry name" value="Stress-antifung"/>
    <property type="match status" value="1"/>
</dbReference>
<keyword evidence="4" id="KW-0812">Transmembrane</keyword>
<gene>
    <name evidence="6" type="ORF">CASFOL_040901</name>
</gene>
<keyword evidence="3" id="KW-0175">Coiled coil</keyword>
<accession>A0ABD3BCY2</accession>
<dbReference type="SMART" id="SM00597">
    <property type="entry name" value="ZnF_TTF"/>
    <property type="match status" value="1"/>
</dbReference>
<feature type="transmembrane region" description="Helical" evidence="4">
    <location>
        <begin position="7"/>
        <end position="29"/>
    </location>
</feature>
<evidence type="ECO:0000259" key="5">
    <source>
        <dbReference type="PROSITE" id="PS51473"/>
    </source>
</evidence>
<dbReference type="PANTHER" id="PTHR11697">
    <property type="entry name" value="GENERAL TRANSCRIPTION FACTOR 2-RELATED ZINC FINGER PROTEIN"/>
    <property type="match status" value="1"/>
</dbReference>
<dbReference type="PANTHER" id="PTHR11697:SF230">
    <property type="entry name" value="ZINC FINGER, MYM DOMAIN CONTAINING 1"/>
    <property type="match status" value="1"/>
</dbReference>
<name>A0ABD3BCY2_9LAMI</name>
<dbReference type="EMBL" id="JAVIJP010000100">
    <property type="protein sequence ID" value="KAL3615240.1"/>
    <property type="molecule type" value="Genomic_DNA"/>
</dbReference>
<dbReference type="Proteomes" id="UP001632038">
    <property type="component" value="Unassembled WGS sequence"/>
</dbReference>
<dbReference type="Pfam" id="PF05699">
    <property type="entry name" value="Dimer_Tnp_hAT"/>
    <property type="match status" value="1"/>
</dbReference>
<keyword evidence="2" id="KW-0677">Repeat</keyword>
<dbReference type="InterPro" id="IPR025398">
    <property type="entry name" value="DUF4371"/>
</dbReference>
<dbReference type="InterPro" id="IPR006580">
    <property type="entry name" value="Znf_TTF"/>
</dbReference>